<accession>A0A4Y9Z2A4</accession>
<feature type="region of interest" description="Disordered" evidence="3">
    <location>
        <begin position="1"/>
        <end position="200"/>
    </location>
</feature>
<dbReference type="AlphaFoldDB" id="A0A4Y9Z2A4"/>
<keyword evidence="1 2" id="KW-0344">Guanine-nucleotide releasing factor</keyword>
<evidence type="ECO:0000256" key="1">
    <source>
        <dbReference type="ARBA" id="ARBA00022658"/>
    </source>
</evidence>
<protein>
    <recommendedName>
        <fullName evidence="8">Ras GEF</fullName>
    </recommendedName>
</protein>
<evidence type="ECO:0000256" key="2">
    <source>
        <dbReference type="PROSITE-ProRule" id="PRU00168"/>
    </source>
</evidence>
<dbReference type="PROSITE" id="PS50212">
    <property type="entry name" value="RASGEF_NTER"/>
    <property type="match status" value="1"/>
</dbReference>
<evidence type="ECO:0008006" key="8">
    <source>
        <dbReference type="Google" id="ProtNLM"/>
    </source>
</evidence>
<dbReference type="InterPro" id="IPR000651">
    <property type="entry name" value="Ras-like_Gua-exchang_fac_N"/>
</dbReference>
<sequence>MRPPGEKSGVDNPARINPRDTGSTRSTITPLNPNSEYPSSSEKMFGSSPSSRAGVPIPGRKRSDSSSQANGWEKASLQSDASRIELPVPMGSSPPRSPPNRRLSRRGSETSTTIIGDGSVGSSMPTQGAQSRSTARPSHVRKPSADQIGLGPCPPQPRASPGQRGQAQDGHARERPQRVPGGTWTTQVQGVPGGDSQEMTPVPHKPNAFAGVPSRLTATRPTAKLDTHVSRAFLSPLAQSPIQATESGAESDDNASLISRCVSSLAPSRRGSIAPDVDKVENNLLPLFTSYYKLYSAMCRCDVSRLPKEAKAYLTQLVQAEELVAGSAGSVCYTATYDTALKALAFSRTLMTCYFDTIEARMKEETRDRALATGYQLMEMTMSNFRTVLQTVELEKELAETATVVSEMEISTNATVGHDDAPEPPVAIANKPPYMKKPSLFDRLRKVSLGCLAALDPSLPSTPARASHGPFRHSAITLEDRTVRQSSIYTPSLASEALGWDHMFLSAVTDGSPQSLTVRASLALFPDDRTDRPDLPPVVLESDVDRGKDGNVVRATVRGLIRLFTDPTEMVKNDMADLIDAFFLFAPTFTTAQNLFELLLEREQQQPPRELTELESVAWNVRHECTRIYVANLICLWLGSHWYKSLDKRVEGGLLDRIGVLSSRFAADQSIPVELAHQLIDSIRYRGSWANKEKERTEASVANDVYSEPLFRTSLDQIVASLTRPDDWSKLDITYFHSDGGPEMIARQLTAIETELFHSFEPRELIKFEDRDLQRKLREWKSFSEALSLWVTKSIVQHKDVTHRVQAATVFITVAGLCKSLRNYSSALAIILGLNTSSVSRLRLTEDSISHCFKEVRTGLDQFFHARSNYGEYRAELPVNLPTVPLEVVILRDIKVSREVLPRVKSTAQPPASPTEEMIPLQYYRNMRRTIRDLEKCRGEYRTIQKVGVIYDWIHYTVDELKTKDYDTYSKELMQMSLDVEPKTNNQGPTRV</sequence>
<evidence type="ECO:0000313" key="7">
    <source>
        <dbReference type="Proteomes" id="UP000298390"/>
    </source>
</evidence>
<comment type="caution">
    <text evidence="6">The sequence shown here is derived from an EMBL/GenBank/DDBJ whole genome shotgun (WGS) entry which is preliminary data.</text>
</comment>
<evidence type="ECO:0000259" key="4">
    <source>
        <dbReference type="PROSITE" id="PS50009"/>
    </source>
</evidence>
<dbReference type="Pfam" id="PF00617">
    <property type="entry name" value="RasGEF"/>
    <property type="match status" value="1"/>
</dbReference>
<dbReference type="Gene3D" id="1.20.870.10">
    <property type="entry name" value="Son of sevenless (SoS) protein Chain: S domain 1"/>
    <property type="match status" value="1"/>
</dbReference>
<dbReference type="EMBL" id="SEKV01000024">
    <property type="protein sequence ID" value="TFY68734.1"/>
    <property type="molecule type" value="Genomic_DNA"/>
</dbReference>
<dbReference type="STRING" id="34475.A0A4Y9Z2A4"/>
<dbReference type="InterPro" id="IPR008937">
    <property type="entry name" value="Ras-like_GEF"/>
</dbReference>
<feature type="domain" description="Ras-GEF" evidence="4">
    <location>
        <begin position="741"/>
        <end position="983"/>
    </location>
</feature>
<dbReference type="GO" id="GO:0007265">
    <property type="term" value="P:Ras protein signal transduction"/>
    <property type="evidence" value="ECO:0007669"/>
    <property type="project" value="TreeGrafter"/>
</dbReference>
<dbReference type="InterPro" id="IPR023578">
    <property type="entry name" value="Ras_GEF_dom_sf"/>
</dbReference>
<dbReference type="InterPro" id="IPR036964">
    <property type="entry name" value="RASGEF_cat_dom_sf"/>
</dbReference>
<evidence type="ECO:0000313" key="6">
    <source>
        <dbReference type="EMBL" id="TFY68734.1"/>
    </source>
</evidence>
<proteinExistence type="predicted"/>
<dbReference type="PANTHER" id="PTHR23113">
    <property type="entry name" value="GUANINE NUCLEOTIDE EXCHANGE FACTOR"/>
    <property type="match status" value="1"/>
</dbReference>
<name>A0A4Y9Z2A4_9APHY</name>
<dbReference type="Pfam" id="PF00618">
    <property type="entry name" value="RasGEF_N"/>
    <property type="match status" value="1"/>
</dbReference>
<dbReference type="GO" id="GO:0005886">
    <property type="term" value="C:plasma membrane"/>
    <property type="evidence" value="ECO:0007669"/>
    <property type="project" value="TreeGrafter"/>
</dbReference>
<feature type="compositionally biased region" description="Polar residues" evidence="3">
    <location>
        <begin position="65"/>
        <end position="81"/>
    </location>
</feature>
<reference evidence="6 7" key="1">
    <citation type="submission" date="2019-01" db="EMBL/GenBank/DDBJ databases">
        <title>Genome sequencing of the rare red list fungi Fomitopsis rosea.</title>
        <authorList>
            <person name="Buettner E."/>
            <person name="Kellner H."/>
        </authorList>
    </citation>
    <scope>NUCLEOTIDE SEQUENCE [LARGE SCALE GENOMIC DNA]</scope>
    <source>
        <strain evidence="6 7">DSM 105464</strain>
    </source>
</reference>
<dbReference type="SMART" id="SM00147">
    <property type="entry name" value="RasGEF"/>
    <property type="match status" value="1"/>
</dbReference>
<dbReference type="SUPFAM" id="SSF48366">
    <property type="entry name" value="Ras GEF"/>
    <property type="match status" value="1"/>
</dbReference>
<dbReference type="Proteomes" id="UP000298390">
    <property type="component" value="Unassembled WGS sequence"/>
</dbReference>
<organism evidence="6 7">
    <name type="scientific">Rhodofomes roseus</name>
    <dbReference type="NCBI Taxonomy" id="34475"/>
    <lineage>
        <taxon>Eukaryota</taxon>
        <taxon>Fungi</taxon>
        <taxon>Dikarya</taxon>
        <taxon>Basidiomycota</taxon>
        <taxon>Agaricomycotina</taxon>
        <taxon>Agaricomycetes</taxon>
        <taxon>Polyporales</taxon>
        <taxon>Rhodofomes</taxon>
    </lineage>
</organism>
<evidence type="ECO:0000259" key="5">
    <source>
        <dbReference type="PROSITE" id="PS50212"/>
    </source>
</evidence>
<evidence type="ECO:0000256" key="3">
    <source>
        <dbReference type="SAM" id="MobiDB-lite"/>
    </source>
</evidence>
<dbReference type="Gene3D" id="1.10.840.10">
    <property type="entry name" value="Ras guanine-nucleotide exchange factors catalytic domain"/>
    <property type="match status" value="1"/>
</dbReference>
<feature type="compositionally biased region" description="Polar residues" evidence="3">
    <location>
        <begin position="20"/>
        <end position="51"/>
    </location>
</feature>
<gene>
    <name evidence="6" type="ORF">EVJ58_g826</name>
</gene>
<dbReference type="GO" id="GO:0005085">
    <property type="term" value="F:guanyl-nucleotide exchange factor activity"/>
    <property type="evidence" value="ECO:0007669"/>
    <property type="project" value="UniProtKB-KW"/>
</dbReference>
<dbReference type="PANTHER" id="PTHR23113:SF368">
    <property type="entry name" value="CELL DIVISION CONTROL PROTEIN 25"/>
    <property type="match status" value="1"/>
</dbReference>
<feature type="compositionally biased region" description="Polar residues" evidence="3">
    <location>
        <begin position="109"/>
        <end position="136"/>
    </location>
</feature>
<dbReference type="InterPro" id="IPR001895">
    <property type="entry name" value="RASGEF_cat_dom"/>
</dbReference>
<feature type="domain" description="N-terminal Ras-GEF" evidence="5">
    <location>
        <begin position="548"/>
        <end position="687"/>
    </location>
</feature>
<dbReference type="PROSITE" id="PS50009">
    <property type="entry name" value="RASGEF_CAT"/>
    <property type="match status" value="1"/>
</dbReference>